<sequence length="124" mass="13743">MRIALVPNGHVNAVVVCSSSIEAQDYVVDHIITISALVYRCWSALGPLLCAVAYRPCSNRSYFELTMTKPGFMEMWQVFRKDMCHRAMGLCAFVVDGGLWPSFVNCSHSSANKIGRQLFSDGSC</sequence>
<proteinExistence type="predicted"/>
<name>A0A915A8Y8_PARUN</name>
<evidence type="ECO:0000313" key="2">
    <source>
        <dbReference type="WBParaSite" id="PgR002_g154_t01"/>
    </source>
</evidence>
<protein>
    <submittedName>
        <fullName evidence="2">Frizzled/Smoothened transmembrane domain-containing protein</fullName>
    </submittedName>
</protein>
<dbReference type="SUPFAM" id="SSF63501">
    <property type="entry name" value="Frizzled cysteine-rich domain"/>
    <property type="match status" value="1"/>
</dbReference>
<organism evidence="1 2">
    <name type="scientific">Parascaris univalens</name>
    <name type="common">Nematode worm</name>
    <dbReference type="NCBI Taxonomy" id="6257"/>
    <lineage>
        <taxon>Eukaryota</taxon>
        <taxon>Metazoa</taxon>
        <taxon>Ecdysozoa</taxon>
        <taxon>Nematoda</taxon>
        <taxon>Chromadorea</taxon>
        <taxon>Rhabditida</taxon>
        <taxon>Spirurina</taxon>
        <taxon>Ascaridomorpha</taxon>
        <taxon>Ascaridoidea</taxon>
        <taxon>Ascarididae</taxon>
        <taxon>Parascaris</taxon>
    </lineage>
</organism>
<keyword evidence="1" id="KW-1185">Reference proteome</keyword>
<dbReference type="InterPro" id="IPR036790">
    <property type="entry name" value="Frizzled_dom_sf"/>
</dbReference>
<accession>A0A915A8Y8</accession>
<reference evidence="2" key="1">
    <citation type="submission" date="2022-11" db="UniProtKB">
        <authorList>
            <consortium name="WormBaseParasite"/>
        </authorList>
    </citation>
    <scope>IDENTIFICATION</scope>
</reference>
<dbReference type="Gene3D" id="1.10.2000.10">
    <property type="entry name" value="Frizzled cysteine-rich domain"/>
    <property type="match status" value="1"/>
</dbReference>
<dbReference type="AlphaFoldDB" id="A0A915A8Y8"/>
<evidence type="ECO:0000313" key="1">
    <source>
        <dbReference type="Proteomes" id="UP000887569"/>
    </source>
</evidence>
<dbReference type="Proteomes" id="UP000887569">
    <property type="component" value="Unplaced"/>
</dbReference>
<dbReference type="WBParaSite" id="PgR002_g154_t01">
    <property type="protein sequence ID" value="PgR002_g154_t01"/>
    <property type="gene ID" value="PgR002_g154"/>
</dbReference>